<evidence type="ECO:0000256" key="2">
    <source>
        <dbReference type="ARBA" id="ARBA00022963"/>
    </source>
</evidence>
<dbReference type="OrthoDB" id="9814760at2"/>
<accession>A0A504IUJ0</accession>
<dbReference type="Gene3D" id="3.40.50.1820">
    <property type="entry name" value="alpha/beta hydrolase"/>
    <property type="match status" value="1"/>
</dbReference>
<evidence type="ECO:0000256" key="3">
    <source>
        <dbReference type="ARBA" id="ARBA00023098"/>
    </source>
</evidence>
<feature type="transmembrane region" description="Helical" evidence="4">
    <location>
        <begin position="50"/>
        <end position="66"/>
    </location>
</feature>
<dbReference type="Proteomes" id="UP000315540">
    <property type="component" value="Unassembled WGS sequence"/>
</dbReference>
<evidence type="ECO:0000313" key="5">
    <source>
        <dbReference type="EMBL" id="TPN82157.1"/>
    </source>
</evidence>
<dbReference type="AlphaFoldDB" id="A0A504IUJ0"/>
<dbReference type="GO" id="GO:0003847">
    <property type="term" value="F:1-alkyl-2-acetylglycerophosphocholine esterase activity"/>
    <property type="evidence" value="ECO:0007669"/>
    <property type="project" value="TreeGrafter"/>
</dbReference>
<dbReference type="InterPro" id="IPR029058">
    <property type="entry name" value="AB_hydrolase_fold"/>
</dbReference>
<dbReference type="RefSeq" id="WP_140596956.1">
    <property type="nucleotide sequence ID" value="NZ_VFWZ01000009.1"/>
</dbReference>
<evidence type="ECO:0000256" key="1">
    <source>
        <dbReference type="ARBA" id="ARBA00022801"/>
    </source>
</evidence>
<comment type="caution">
    <text evidence="5">The sequence shown here is derived from an EMBL/GenBank/DDBJ whole genome shotgun (WGS) entry which is preliminary data.</text>
</comment>
<dbReference type="EMBL" id="VFWZ01000009">
    <property type="protein sequence ID" value="TPN82157.1"/>
    <property type="molecule type" value="Genomic_DNA"/>
</dbReference>
<keyword evidence="1" id="KW-0378">Hydrolase</keyword>
<keyword evidence="6" id="KW-1185">Reference proteome</keyword>
<dbReference type="PANTHER" id="PTHR10272:SF0">
    <property type="entry name" value="PLATELET-ACTIVATING FACTOR ACETYLHYDROLASE"/>
    <property type="match status" value="1"/>
</dbReference>
<evidence type="ECO:0000313" key="6">
    <source>
        <dbReference type="Proteomes" id="UP000315540"/>
    </source>
</evidence>
<dbReference type="Pfam" id="PF03403">
    <property type="entry name" value="PAF-AH_p_II"/>
    <property type="match status" value="1"/>
</dbReference>
<sequence length="482" mass="55883">MRVFEYLYLALLIGSILSSFLRRRILQHFIFYSCILILLLHVLIEGVRWQIYLGYFAFVLCAILFIKQNFIKWQKITLSAFGIISCLFSIALGVAMPVIQFPEPSGSFSIGVESIYLEDKTRKEILTRDNKDYRKLTAHIWYPSYDKIHKPEKYMDNGVAEAFATSKGMPSFIASHFDLTKIHIEHSLPIIKDKKMPVIILSHGLLWNSEMYVSIIEEIVSQGYIVVGIDHLYESFFTTHKGEKIKWNQDNIDRMNVGLDFKYMKSKMDLGLNEKNDKIRTQAIEELIEYLPYFESLDRWSDDISFVIDQILLLNTKPESFLYQKINQEQIGLLGHSWGGAAVVQQSTANPKIKAVINMDGAQWGRASDSILKTPLMLMHADRDYSTFFTPNFYVYHKIAKNDVYLATITSADHANFGDLSYWSKIKSLTQTGTIHEERMSHITNKLILCFFDKYLKGKDVKIQDKFVEQYPEVEINRTIPF</sequence>
<dbReference type="SUPFAM" id="SSF53474">
    <property type="entry name" value="alpha/beta-Hydrolases"/>
    <property type="match status" value="1"/>
</dbReference>
<organism evidence="5 6">
    <name type="scientific">Aquimarina algicola</name>
    <dbReference type="NCBI Taxonomy" id="2589995"/>
    <lineage>
        <taxon>Bacteria</taxon>
        <taxon>Pseudomonadati</taxon>
        <taxon>Bacteroidota</taxon>
        <taxon>Flavobacteriia</taxon>
        <taxon>Flavobacteriales</taxon>
        <taxon>Flavobacteriaceae</taxon>
        <taxon>Aquimarina</taxon>
    </lineage>
</organism>
<proteinExistence type="predicted"/>
<gene>
    <name evidence="5" type="ORF">FHK87_22290</name>
</gene>
<dbReference type="PANTHER" id="PTHR10272">
    <property type="entry name" value="PLATELET-ACTIVATING FACTOR ACETYLHYDROLASE"/>
    <property type="match status" value="1"/>
</dbReference>
<name>A0A504IUJ0_9FLAO</name>
<feature type="transmembrane region" description="Helical" evidence="4">
    <location>
        <begin position="6"/>
        <end position="22"/>
    </location>
</feature>
<keyword evidence="4" id="KW-1133">Transmembrane helix</keyword>
<keyword evidence="4" id="KW-0812">Transmembrane</keyword>
<keyword evidence="3" id="KW-0443">Lipid metabolism</keyword>
<keyword evidence="2" id="KW-0442">Lipid degradation</keyword>
<keyword evidence="4" id="KW-0472">Membrane</keyword>
<evidence type="ECO:0000256" key="4">
    <source>
        <dbReference type="SAM" id="Phobius"/>
    </source>
</evidence>
<dbReference type="GO" id="GO:0016042">
    <property type="term" value="P:lipid catabolic process"/>
    <property type="evidence" value="ECO:0007669"/>
    <property type="project" value="UniProtKB-KW"/>
</dbReference>
<reference evidence="5 6" key="1">
    <citation type="submission" date="2019-06" db="EMBL/GenBank/DDBJ databases">
        <authorList>
            <person name="Meng X."/>
        </authorList>
    </citation>
    <scope>NUCLEOTIDE SEQUENCE [LARGE SCALE GENOMIC DNA]</scope>
    <source>
        <strain evidence="5 6">M625</strain>
    </source>
</reference>
<feature type="transmembrane region" description="Helical" evidence="4">
    <location>
        <begin position="78"/>
        <end position="99"/>
    </location>
</feature>
<feature type="transmembrane region" description="Helical" evidence="4">
    <location>
        <begin position="29"/>
        <end position="44"/>
    </location>
</feature>
<protein>
    <submittedName>
        <fullName evidence="5">Uncharacterized protein</fullName>
    </submittedName>
</protein>